<dbReference type="AlphaFoldDB" id="A0A4R2FEI8"/>
<organism evidence="1 2">
    <name type="scientific">Shewanella fodinae</name>
    <dbReference type="NCBI Taxonomy" id="552357"/>
    <lineage>
        <taxon>Bacteria</taxon>
        <taxon>Pseudomonadati</taxon>
        <taxon>Pseudomonadota</taxon>
        <taxon>Gammaproteobacteria</taxon>
        <taxon>Alteromonadales</taxon>
        <taxon>Shewanellaceae</taxon>
        <taxon>Shewanella</taxon>
    </lineage>
</organism>
<dbReference type="Proteomes" id="UP000294832">
    <property type="component" value="Unassembled WGS sequence"/>
</dbReference>
<evidence type="ECO:0000313" key="2">
    <source>
        <dbReference type="Proteomes" id="UP000294832"/>
    </source>
</evidence>
<reference evidence="1 2" key="1">
    <citation type="submission" date="2019-03" db="EMBL/GenBank/DDBJ databases">
        <title>Freshwater and sediment microbial communities from various areas in North America, analyzing microbe dynamics in response to fracking.</title>
        <authorList>
            <person name="Lamendella R."/>
        </authorList>
    </citation>
    <scope>NUCLEOTIDE SEQUENCE [LARGE SCALE GENOMIC DNA]</scope>
    <source>
        <strain evidence="1 2">74A</strain>
    </source>
</reference>
<evidence type="ECO:0000313" key="1">
    <source>
        <dbReference type="EMBL" id="TCN79335.1"/>
    </source>
</evidence>
<protein>
    <recommendedName>
        <fullName evidence="3">Lipoprotein</fullName>
    </recommendedName>
</protein>
<dbReference type="RefSeq" id="WP_133040269.1">
    <property type="nucleotide sequence ID" value="NZ_SLWF01000035.1"/>
</dbReference>
<sequence length="106" mass="12617">MNKLLVVILFSIIFYGCITIDNRFFDLNRKVEYHSWLESLKIKYGEGTYYSFQAVDFSPAGDKKPSLERLKKLIYMTKPVSEECIKKWRLLMSQEIYMKVEGKLFL</sequence>
<proteinExistence type="predicted"/>
<comment type="caution">
    <text evidence="1">The sequence shown here is derived from an EMBL/GenBank/DDBJ whole genome shotgun (WGS) entry which is preliminary data.</text>
</comment>
<accession>A0A4R2FEI8</accession>
<keyword evidence="2" id="KW-1185">Reference proteome</keyword>
<name>A0A4R2FEI8_9GAMM</name>
<dbReference type="PROSITE" id="PS51257">
    <property type="entry name" value="PROKAR_LIPOPROTEIN"/>
    <property type="match status" value="1"/>
</dbReference>
<evidence type="ECO:0008006" key="3">
    <source>
        <dbReference type="Google" id="ProtNLM"/>
    </source>
</evidence>
<gene>
    <name evidence="1" type="ORF">EDC91_1358</name>
</gene>
<dbReference type="OrthoDB" id="6270876at2"/>
<dbReference type="EMBL" id="SLWF01000035">
    <property type="protein sequence ID" value="TCN79335.1"/>
    <property type="molecule type" value="Genomic_DNA"/>
</dbReference>